<dbReference type="InterPro" id="IPR057626">
    <property type="entry name" value="S-S_Temptin"/>
</dbReference>
<dbReference type="Pfam" id="PF24784">
    <property type="entry name" value="Temptin_C"/>
    <property type="match status" value="2"/>
</dbReference>
<comment type="caution">
    <text evidence="4">The sequence shown here is derived from an EMBL/GenBank/DDBJ whole genome shotgun (WGS) entry which is preliminary data.</text>
</comment>
<feature type="chain" id="PRO_5047520686" description="Temptin Cys/Cys disulfide domain-containing protein" evidence="2">
    <location>
        <begin position="17"/>
        <end position="217"/>
    </location>
</feature>
<proteinExistence type="predicted"/>
<feature type="region of interest" description="Disordered" evidence="1">
    <location>
        <begin position="182"/>
        <end position="217"/>
    </location>
</feature>
<sequence length="217" mass="23186">MKTLIIFTSIVCVCFGHSYFRGFFPNGFKIPNPCAGASGKIWEGVGHTNAAGGGQLNPFGQDFSDNEYAWSKDMCLKDSDGDGKLNGVEIGDPNCEWFVGSDFELGVATGHPVYKRSAKMKCVAILVVTSFAVLCTGHPEYAALIPNGLLVPDPCAGTTDVWLGDFSAGGLKWTKDICEKDSDGDGKTNGEELGDQSCVWQQGQPVPAKPTGHPDYH</sequence>
<feature type="signal peptide" evidence="2">
    <location>
        <begin position="1"/>
        <end position="16"/>
    </location>
</feature>
<dbReference type="InterPro" id="IPR055313">
    <property type="entry name" value="Temptin-like"/>
</dbReference>
<evidence type="ECO:0000256" key="2">
    <source>
        <dbReference type="SAM" id="SignalP"/>
    </source>
</evidence>
<name>A0ABQ9FH95_TEGGR</name>
<organism evidence="4 5">
    <name type="scientific">Tegillarca granosa</name>
    <name type="common">Malaysian cockle</name>
    <name type="synonym">Anadara granosa</name>
    <dbReference type="NCBI Taxonomy" id="220873"/>
    <lineage>
        <taxon>Eukaryota</taxon>
        <taxon>Metazoa</taxon>
        <taxon>Spiralia</taxon>
        <taxon>Lophotrochozoa</taxon>
        <taxon>Mollusca</taxon>
        <taxon>Bivalvia</taxon>
        <taxon>Autobranchia</taxon>
        <taxon>Pteriomorphia</taxon>
        <taxon>Arcoida</taxon>
        <taxon>Arcoidea</taxon>
        <taxon>Arcidae</taxon>
        <taxon>Tegillarca</taxon>
    </lineage>
</organism>
<keyword evidence="2" id="KW-0732">Signal</keyword>
<evidence type="ECO:0000256" key="1">
    <source>
        <dbReference type="SAM" id="MobiDB-lite"/>
    </source>
</evidence>
<evidence type="ECO:0000313" key="4">
    <source>
        <dbReference type="EMBL" id="KAJ8315267.1"/>
    </source>
</evidence>
<dbReference type="PANTHER" id="PTHR34737:SF2">
    <property type="entry name" value="EF-HAND DOMAIN-CONTAINING PROTEIN"/>
    <property type="match status" value="1"/>
</dbReference>
<accession>A0ABQ9FH95</accession>
<evidence type="ECO:0000313" key="5">
    <source>
        <dbReference type="Proteomes" id="UP001217089"/>
    </source>
</evidence>
<keyword evidence="5" id="KW-1185">Reference proteome</keyword>
<feature type="domain" description="Temptin Cys/Cys disulfide" evidence="3">
    <location>
        <begin position="16"/>
        <end position="112"/>
    </location>
</feature>
<protein>
    <recommendedName>
        <fullName evidence="3">Temptin Cys/Cys disulfide domain-containing protein</fullName>
    </recommendedName>
</protein>
<feature type="domain" description="Temptin Cys/Cys disulfide" evidence="3">
    <location>
        <begin position="137"/>
        <end position="214"/>
    </location>
</feature>
<dbReference type="PANTHER" id="PTHR34737">
    <property type="entry name" value="EF-HAND DOMAIN-CONTAINING PROTEIN"/>
    <property type="match status" value="1"/>
</dbReference>
<evidence type="ECO:0000259" key="3">
    <source>
        <dbReference type="Pfam" id="PF24784"/>
    </source>
</evidence>
<dbReference type="EMBL" id="JARBDR010000337">
    <property type="protein sequence ID" value="KAJ8315267.1"/>
    <property type="molecule type" value="Genomic_DNA"/>
</dbReference>
<reference evidence="4 5" key="1">
    <citation type="submission" date="2022-12" db="EMBL/GenBank/DDBJ databases">
        <title>Chromosome-level genome of Tegillarca granosa.</title>
        <authorList>
            <person name="Kim J."/>
        </authorList>
    </citation>
    <scope>NUCLEOTIDE SEQUENCE [LARGE SCALE GENOMIC DNA]</scope>
    <source>
        <strain evidence="4">Teg-2019</strain>
        <tissue evidence="4">Adductor muscle</tissue>
    </source>
</reference>
<dbReference type="Proteomes" id="UP001217089">
    <property type="component" value="Unassembled WGS sequence"/>
</dbReference>
<gene>
    <name evidence="4" type="ORF">KUTeg_007417</name>
</gene>